<dbReference type="GO" id="GO:0072534">
    <property type="term" value="C:perineuronal net"/>
    <property type="evidence" value="ECO:0007669"/>
    <property type="project" value="TreeGrafter"/>
</dbReference>
<feature type="chain" id="PRO_5032857337" evidence="10">
    <location>
        <begin position="19"/>
        <end position="441"/>
    </location>
</feature>
<dbReference type="CDD" id="cd03518">
    <property type="entry name" value="Link_domain_HAPLN_module_1"/>
    <property type="match status" value="1"/>
</dbReference>
<dbReference type="Pfam" id="PF00193">
    <property type="entry name" value="Xlink"/>
    <property type="match status" value="2"/>
</dbReference>
<keyword evidence="2" id="KW-0964">Secreted</keyword>
<protein>
    <submittedName>
        <fullName evidence="13">Hyaluronan and proteoglycan link protein 3</fullName>
    </submittedName>
</protein>
<keyword evidence="14" id="KW-1185">Reference proteome</keyword>
<organism evidence="13 14">
    <name type="scientific">Ficedula albicollis</name>
    <name type="common">Collared flycatcher</name>
    <name type="synonym">Muscicapa albicollis</name>
    <dbReference type="NCBI Taxonomy" id="59894"/>
    <lineage>
        <taxon>Eukaryota</taxon>
        <taxon>Metazoa</taxon>
        <taxon>Chordata</taxon>
        <taxon>Craniata</taxon>
        <taxon>Vertebrata</taxon>
        <taxon>Euteleostomi</taxon>
        <taxon>Archelosauria</taxon>
        <taxon>Archosauria</taxon>
        <taxon>Dinosauria</taxon>
        <taxon>Saurischia</taxon>
        <taxon>Theropoda</taxon>
        <taxon>Coelurosauria</taxon>
        <taxon>Aves</taxon>
        <taxon>Neognathae</taxon>
        <taxon>Neoaves</taxon>
        <taxon>Telluraves</taxon>
        <taxon>Australaves</taxon>
        <taxon>Passeriformes</taxon>
        <taxon>Muscicapidae</taxon>
        <taxon>Ficedula</taxon>
    </lineage>
</organism>
<dbReference type="Proteomes" id="UP000016665">
    <property type="component" value="Chromosome 10"/>
</dbReference>
<dbReference type="InterPro" id="IPR050691">
    <property type="entry name" value="Hyaluronan_bind_Proteoglycan"/>
</dbReference>
<dbReference type="GO" id="GO:0007417">
    <property type="term" value="P:central nervous system development"/>
    <property type="evidence" value="ECO:0007669"/>
    <property type="project" value="TreeGrafter"/>
</dbReference>
<name>A0A803VAV5_FICAL</name>
<feature type="domain" description="Link" evidence="12">
    <location>
        <begin position="249"/>
        <end position="344"/>
    </location>
</feature>
<dbReference type="InterPro" id="IPR013783">
    <property type="entry name" value="Ig-like_fold"/>
</dbReference>
<sequence>MLLLPLLLKATLLCLATGSYHPFYNGFYYNHVMNDDGNGQDKGILGTMGAGRLSQEAEVPFCLWVGWRPITWWDVGPREAGGNAPETLWGMLKVEEVVIGGKIWGCCPPLDSDLPITPSFFPPIDYLNGARLVVETSKDPVYSYNGANVTLPCHYHYEPDQGPKRKIRIKWSKLRDDYTKEQDVLVAIGKTYMAFGDFKGRAHILRASRHEASLVISDVRLKDDGKYRCEVIDGLEDESDVVNLQLQGIVFPYQPPRGQYRLNFHEAEQACQDQGAILASFNQLFQAWSEGLDWCNAGWLADGTVQYPIRLPRKPCGGVHLAPGIRSYGPRHRHLHRFDAFCFSSALKGEVFYLDRPAGMTLEEAKQSCQDAGAEIALVGQLYSAWKFAGLDRCNAGWLADGSVRYPIVTPRANCGPAEPGVRSFGFPSKGRFGVFCYRER</sequence>
<evidence type="ECO:0000256" key="1">
    <source>
        <dbReference type="ARBA" id="ARBA00004498"/>
    </source>
</evidence>
<dbReference type="GO" id="GO:0002052">
    <property type="term" value="P:positive regulation of neuroblast proliferation"/>
    <property type="evidence" value="ECO:0007669"/>
    <property type="project" value="TreeGrafter"/>
</dbReference>
<comment type="similarity">
    <text evidence="8">Belongs to the HAPLN family.</text>
</comment>
<feature type="disulfide bond" evidence="9">
    <location>
        <begin position="295"/>
        <end position="316"/>
    </location>
</feature>
<dbReference type="PANTHER" id="PTHR22804">
    <property type="entry name" value="AGGRECAN/VERSICAN PROTEOGLYCAN"/>
    <property type="match status" value="1"/>
</dbReference>
<dbReference type="PRINTS" id="PR01265">
    <property type="entry name" value="LINKMODULE"/>
</dbReference>
<evidence type="ECO:0000259" key="12">
    <source>
        <dbReference type="PROSITE" id="PS50963"/>
    </source>
</evidence>
<feature type="disulfide bond" evidence="9">
    <location>
        <begin position="394"/>
        <end position="415"/>
    </location>
</feature>
<evidence type="ECO:0000256" key="3">
    <source>
        <dbReference type="ARBA" id="ARBA00022530"/>
    </source>
</evidence>
<evidence type="ECO:0000256" key="7">
    <source>
        <dbReference type="ARBA" id="ARBA00023319"/>
    </source>
</evidence>
<dbReference type="GeneTree" id="ENSGT00940000159628"/>
<reference evidence="13 14" key="1">
    <citation type="journal article" date="2012" name="Nature">
        <title>The genomic landscape of species divergence in Ficedula flycatchers.</title>
        <authorList>
            <person name="Ellegren H."/>
            <person name="Smeds L."/>
            <person name="Burri R."/>
            <person name="Olason P.I."/>
            <person name="Backstrom N."/>
            <person name="Kawakami T."/>
            <person name="Kunstner A."/>
            <person name="Makinen H."/>
            <person name="Nadachowska-Brzyska K."/>
            <person name="Qvarnstrom A."/>
            <person name="Uebbing S."/>
            <person name="Wolf J.B."/>
        </authorList>
    </citation>
    <scope>NUCLEOTIDE SEQUENCE [LARGE SCALE GENOMIC DNA]</scope>
</reference>
<keyword evidence="3" id="KW-0272">Extracellular matrix</keyword>
<accession>A0A803VAV5</accession>
<keyword evidence="6" id="KW-0373">Hyaluronic acid</keyword>
<dbReference type="InterPro" id="IPR003599">
    <property type="entry name" value="Ig_sub"/>
</dbReference>
<comment type="caution">
    <text evidence="9">Lacks conserved residue(s) required for the propagation of feature annotation.</text>
</comment>
<feature type="signal peptide" evidence="10">
    <location>
        <begin position="1"/>
        <end position="18"/>
    </location>
</feature>
<dbReference type="InterPro" id="IPR013106">
    <property type="entry name" value="Ig_V-set"/>
</dbReference>
<dbReference type="GO" id="GO:0005615">
    <property type="term" value="C:extracellular space"/>
    <property type="evidence" value="ECO:0007669"/>
    <property type="project" value="TreeGrafter"/>
</dbReference>
<dbReference type="Gene3D" id="2.60.40.10">
    <property type="entry name" value="Immunoglobulins"/>
    <property type="match status" value="1"/>
</dbReference>
<dbReference type="SUPFAM" id="SSF48726">
    <property type="entry name" value="Immunoglobulin"/>
    <property type="match status" value="1"/>
</dbReference>
<dbReference type="GO" id="GO:0045202">
    <property type="term" value="C:synapse"/>
    <property type="evidence" value="ECO:0007669"/>
    <property type="project" value="TreeGrafter"/>
</dbReference>
<proteinExistence type="inferred from homology"/>
<keyword evidence="7" id="KW-0393">Immunoglobulin domain</keyword>
<dbReference type="SMART" id="SM00406">
    <property type="entry name" value="IGv"/>
    <property type="match status" value="1"/>
</dbReference>
<gene>
    <name evidence="13" type="primary">HAPLN3</name>
</gene>
<evidence type="ECO:0000256" key="4">
    <source>
        <dbReference type="ARBA" id="ARBA00022737"/>
    </source>
</evidence>
<dbReference type="SMART" id="SM00445">
    <property type="entry name" value="LINK"/>
    <property type="match status" value="2"/>
</dbReference>
<dbReference type="FunFam" id="3.10.100.10:FF:000001">
    <property type="entry name" value="Hyaluronan proteoglycan link protein 1"/>
    <property type="match status" value="1"/>
</dbReference>
<dbReference type="InterPro" id="IPR000538">
    <property type="entry name" value="Link_dom"/>
</dbReference>
<dbReference type="Ensembl" id="ENSFALT00000033039.1">
    <property type="protein sequence ID" value="ENSFALP00000019861.1"/>
    <property type="gene ID" value="ENSFALG00000029092.1"/>
</dbReference>
<evidence type="ECO:0000256" key="9">
    <source>
        <dbReference type="PROSITE-ProRule" id="PRU00323"/>
    </source>
</evidence>
<dbReference type="GO" id="GO:0005540">
    <property type="term" value="F:hyaluronic acid binding"/>
    <property type="evidence" value="ECO:0007669"/>
    <property type="project" value="UniProtKB-KW"/>
</dbReference>
<dbReference type="CDD" id="cd05877">
    <property type="entry name" value="Ig_LP_like"/>
    <property type="match status" value="1"/>
</dbReference>
<evidence type="ECO:0000256" key="2">
    <source>
        <dbReference type="ARBA" id="ARBA00022525"/>
    </source>
</evidence>
<dbReference type="InterPro" id="IPR007110">
    <property type="entry name" value="Ig-like_dom"/>
</dbReference>
<dbReference type="SMART" id="SM00409">
    <property type="entry name" value="IG"/>
    <property type="match status" value="1"/>
</dbReference>
<keyword evidence="4" id="KW-0677">Repeat</keyword>
<evidence type="ECO:0000256" key="10">
    <source>
        <dbReference type="SAM" id="SignalP"/>
    </source>
</evidence>
<dbReference type="PANTHER" id="PTHR22804:SF40">
    <property type="entry name" value="HYALURONAN AND PROTEOGLYCAN LINK PROTEIN 3"/>
    <property type="match status" value="1"/>
</dbReference>
<dbReference type="PROSITE" id="PS50835">
    <property type="entry name" value="IG_LIKE"/>
    <property type="match status" value="1"/>
</dbReference>
<dbReference type="PROSITE" id="PS01241">
    <property type="entry name" value="LINK_1"/>
    <property type="match status" value="2"/>
</dbReference>
<dbReference type="InterPro" id="IPR016187">
    <property type="entry name" value="CTDL_fold"/>
</dbReference>
<dbReference type="SUPFAM" id="SSF56436">
    <property type="entry name" value="C-type lectin-like"/>
    <property type="match status" value="2"/>
</dbReference>
<dbReference type="PROSITE" id="PS50963">
    <property type="entry name" value="LINK_2"/>
    <property type="match status" value="2"/>
</dbReference>
<dbReference type="FunFam" id="3.10.100.10:FF:000002">
    <property type="entry name" value="Hyaluronan proteoglycan link protein 1"/>
    <property type="match status" value="1"/>
</dbReference>
<evidence type="ECO:0000256" key="6">
    <source>
        <dbReference type="ARBA" id="ARBA00023290"/>
    </source>
</evidence>
<keyword evidence="10" id="KW-0732">Signal</keyword>
<feature type="domain" description="Link" evidence="12">
    <location>
        <begin position="350"/>
        <end position="439"/>
    </location>
</feature>
<evidence type="ECO:0000256" key="5">
    <source>
        <dbReference type="ARBA" id="ARBA00023157"/>
    </source>
</evidence>
<evidence type="ECO:0000256" key="8">
    <source>
        <dbReference type="ARBA" id="ARBA00038272"/>
    </source>
</evidence>
<evidence type="ECO:0000259" key="11">
    <source>
        <dbReference type="PROSITE" id="PS50835"/>
    </source>
</evidence>
<dbReference type="AlphaFoldDB" id="A0A803VAV5"/>
<dbReference type="Pfam" id="PF07686">
    <property type="entry name" value="V-set"/>
    <property type="match status" value="1"/>
</dbReference>
<dbReference type="GO" id="GO:0010001">
    <property type="term" value="P:glial cell differentiation"/>
    <property type="evidence" value="ECO:0007669"/>
    <property type="project" value="TreeGrafter"/>
</dbReference>
<reference evidence="13" key="2">
    <citation type="submission" date="2025-08" db="UniProtKB">
        <authorList>
            <consortium name="Ensembl"/>
        </authorList>
    </citation>
    <scope>IDENTIFICATION</scope>
</reference>
<dbReference type="InterPro" id="IPR016186">
    <property type="entry name" value="C-type_lectin-like/link_sf"/>
</dbReference>
<dbReference type="InterPro" id="IPR036179">
    <property type="entry name" value="Ig-like_dom_sf"/>
</dbReference>
<evidence type="ECO:0000313" key="14">
    <source>
        <dbReference type="Proteomes" id="UP000016665"/>
    </source>
</evidence>
<dbReference type="CDD" id="cd03519">
    <property type="entry name" value="Link_domain_HAPLN_module_2"/>
    <property type="match status" value="1"/>
</dbReference>
<dbReference type="GO" id="GO:0001501">
    <property type="term" value="P:skeletal system development"/>
    <property type="evidence" value="ECO:0007669"/>
    <property type="project" value="TreeGrafter"/>
</dbReference>
<evidence type="ECO:0000313" key="13">
    <source>
        <dbReference type="Ensembl" id="ENSFALP00000019861.1"/>
    </source>
</evidence>
<dbReference type="GO" id="GO:0007155">
    <property type="term" value="P:cell adhesion"/>
    <property type="evidence" value="ECO:0007669"/>
    <property type="project" value="InterPro"/>
</dbReference>
<dbReference type="Gene3D" id="3.10.100.10">
    <property type="entry name" value="Mannose-Binding Protein A, subunit A"/>
    <property type="match status" value="2"/>
</dbReference>
<comment type="subcellular location">
    <subcellularLocation>
        <location evidence="1">Secreted</location>
        <location evidence="1">Extracellular space</location>
        <location evidence="1">Extracellular matrix</location>
    </subcellularLocation>
</comment>
<reference evidence="13" key="3">
    <citation type="submission" date="2025-09" db="UniProtKB">
        <authorList>
            <consortium name="Ensembl"/>
        </authorList>
    </citation>
    <scope>IDENTIFICATION</scope>
</reference>
<feature type="domain" description="Ig-like" evidence="11">
    <location>
        <begin position="122"/>
        <end position="242"/>
    </location>
</feature>
<keyword evidence="5 9" id="KW-1015">Disulfide bond</keyword>